<protein>
    <submittedName>
        <fullName evidence="2">Uncharacterized protein</fullName>
    </submittedName>
</protein>
<name>A0A5C7HAQ8_9ROSI</name>
<feature type="region of interest" description="Disordered" evidence="1">
    <location>
        <begin position="292"/>
        <end position="323"/>
    </location>
</feature>
<reference evidence="3" key="1">
    <citation type="journal article" date="2019" name="Gigascience">
        <title>De novo genome assembly of the endangered Acer yangbiense, a plant species with extremely small populations endemic to Yunnan Province, China.</title>
        <authorList>
            <person name="Yang J."/>
            <person name="Wariss H.M."/>
            <person name="Tao L."/>
            <person name="Zhang R."/>
            <person name="Yun Q."/>
            <person name="Hollingsworth P."/>
            <person name="Dao Z."/>
            <person name="Luo G."/>
            <person name="Guo H."/>
            <person name="Ma Y."/>
            <person name="Sun W."/>
        </authorList>
    </citation>
    <scope>NUCLEOTIDE SEQUENCE [LARGE SCALE GENOMIC DNA]</scope>
    <source>
        <strain evidence="3">cv. Malutang</strain>
    </source>
</reference>
<dbReference type="OrthoDB" id="1296610at2759"/>
<comment type="caution">
    <text evidence="2">The sequence shown here is derived from an EMBL/GenBank/DDBJ whole genome shotgun (WGS) entry which is preliminary data.</text>
</comment>
<feature type="region of interest" description="Disordered" evidence="1">
    <location>
        <begin position="344"/>
        <end position="480"/>
    </location>
</feature>
<evidence type="ECO:0000313" key="3">
    <source>
        <dbReference type="Proteomes" id="UP000323000"/>
    </source>
</evidence>
<dbReference type="Proteomes" id="UP000323000">
    <property type="component" value="Chromosome 9"/>
</dbReference>
<accession>A0A5C7HAQ8</accession>
<feature type="compositionally biased region" description="Low complexity" evidence="1">
    <location>
        <begin position="455"/>
        <end position="470"/>
    </location>
</feature>
<organism evidence="2 3">
    <name type="scientific">Acer yangbiense</name>
    <dbReference type="NCBI Taxonomy" id="1000413"/>
    <lineage>
        <taxon>Eukaryota</taxon>
        <taxon>Viridiplantae</taxon>
        <taxon>Streptophyta</taxon>
        <taxon>Embryophyta</taxon>
        <taxon>Tracheophyta</taxon>
        <taxon>Spermatophyta</taxon>
        <taxon>Magnoliopsida</taxon>
        <taxon>eudicotyledons</taxon>
        <taxon>Gunneridae</taxon>
        <taxon>Pentapetalae</taxon>
        <taxon>rosids</taxon>
        <taxon>malvids</taxon>
        <taxon>Sapindales</taxon>
        <taxon>Sapindaceae</taxon>
        <taxon>Hippocastanoideae</taxon>
        <taxon>Acereae</taxon>
        <taxon>Acer</taxon>
    </lineage>
</organism>
<evidence type="ECO:0000256" key="1">
    <source>
        <dbReference type="SAM" id="MobiDB-lite"/>
    </source>
</evidence>
<gene>
    <name evidence="2" type="ORF">EZV62_019290</name>
</gene>
<feature type="region of interest" description="Disordered" evidence="1">
    <location>
        <begin position="499"/>
        <end position="521"/>
    </location>
</feature>
<feature type="compositionally biased region" description="Low complexity" evidence="1">
    <location>
        <begin position="386"/>
        <end position="424"/>
    </location>
</feature>
<evidence type="ECO:0000313" key="2">
    <source>
        <dbReference type="EMBL" id="TXG54034.1"/>
    </source>
</evidence>
<feature type="compositionally biased region" description="Basic and acidic residues" evidence="1">
    <location>
        <begin position="508"/>
        <end position="520"/>
    </location>
</feature>
<dbReference type="EMBL" id="VAHF01000009">
    <property type="protein sequence ID" value="TXG54034.1"/>
    <property type="molecule type" value="Genomic_DNA"/>
</dbReference>
<keyword evidence="3" id="KW-1185">Reference proteome</keyword>
<dbReference type="AlphaFoldDB" id="A0A5C7HAQ8"/>
<sequence length="636" mass="70962">MEPVDVKADLQALRKLYGFLQSRGDIAQKSENEIFVGKQLDERARLMLKNLLDVATEKALETHSKIIAAAESRGVSNSGCYFKSKQSNVIPKLGSPALPYVFKSSPIAAGQRISNSYNLSCRKDELSSSKPVPQEVTLESSKASISSNRKKRCRVCQQQRSVEPQSNVTTQGNGIRVNGSVKEKGTESVKSNIATLKQKKIYEFERNPSVCSSSSLATVQNKNKPEVVRNNDFSREIANSIRRIDSGISSLLVKPSEVSNVSSPSQISKRVAKNSQLVTQFPARNVKAMDIETPPPPATSQHVPPSNAYVAKQPPRPRPKPLNHMAHQKVVKSRPLMQPHQVVKSRPLMSPRQVIVRPTLIEADKSKTTGMRSTRVGPRQRESEETWSSTSSLASSSASPSPSLSSSASASSSWTNEQSSTYSSDTDEPMSFPTGSTRGLRSRGNAMYAHRAGDSSSSVSDQSNSSSSHYRSYHHQNPDKAIGRLRRIKNKLGLIFHHHHHHHHHHYDHQGNDGDSDHHSKVSCTKHSTWKNLRNVFHHKNRNQKDDKLRKLTTHENQVKRFNTLVGGLRRRQVRHSKKSKLKPASKEGIGRLRNGEKKGQWWKILKHHGGVKVGTKGRVKLGIQSRKSIKHLERR</sequence>
<feature type="region of interest" description="Disordered" evidence="1">
    <location>
        <begin position="124"/>
        <end position="143"/>
    </location>
</feature>
<proteinExistence type="predicted"/>